<accession>F3KNE2</accession>
<name>F3KNE2_9ARCH</name>
<evidence type="ECO:0000313" key="1">
    <source>
        <dbReference type="EMBL" id="EGG41118.1"/>
    </source>
</evidence>
<dbReference type="AlphaFoldDB" id="F3KNE2"/>
<gene>
    <name evidence="1" type="ORF">Nlim_1925</name>
</gene>
<reference evidence="1" key="1">
    <citation type="journal article" date="2011" name="PLoS ONE">
        <title>Genome of a low-salinity ammonia-oxidizing archaeon determined by single-cell and metagenomic analysis.</title>
        <authorList>
            <person name="Blainey P.C."/>
            <person name="Mosier A.C."/>
            <person name="Potanina A."/>
            <person name="Francis C.A."/>
            <person name="Quake S.R."/>
        </authorList>
    </citation>
    <scope>NUCLEOTIDE SEQUENCE [LARGE SCALE GENOMIC DNA]</scope>
    <source>
        <strain evidence="1">SFB1</strain>
    </source>
</reference>
<dbReference type="Proteomes" id="UP000004348">
    <property type="component" value="Chromosome"/>
</dbReference>
<organism evidence="1">
    <name type="scientific">Candidatus Nitrosarchaeum limnium SFB1</name>
    <dbReference type="NCBI Taxonomy" id="886738"/>
    <lineage>
        <taxon>Archaea</taxon>
        <taxon>Nitrososphaerota</taxon>
        <taxon>Nitrososphaeria</taxon>
        <taxon>Nitrosopumilales</taxon>
        <taxon>Nitrosopumilaceae</taxon>
        <taxon>Nitrosarchaeum</taxon>
    </lineage>
</organism>
<dbReference type="HOGENOM" id="CLU_2695548_0_0_2"/>
<protein>
    <submittedName>
        <fullName evidence="1">Uncharacterized protein</fullName>
    </submittedName>
</protein>
<proteinExistence type="predicted"/>
<sequence>MTIKTRYIFGCSHDNRNILSTAIFERGLEVPAIFCDDCITICDICLKKKETKMYDNLELCEKCYTEVKRILNN</sequence>
<dbReference type="EMBL" id="AEGP01000066">
    <property type="protein sequence ID" value="EGG41118.1"/>
    <property type="molecule type" value="Genomic_DNA"/>
</dbReference>
<comment type="caution">
    <text evidence="1">The sequence shown here is derived from an EMBL/GenBank/DDBJ whole genome shotgun (WGS) entry which is preliminary data.</text>
</comment>